<gene>
    <name evidence="2" type="ORF">RclHR1_02180037</name>
</gene>
<comment type="caution">
    <text evidence="2">The sequence shown here is derived from an EMBL/GenBank/DDBJ whole genome shotgun (WGS) entry which is preliminary data.</text>
</comment>
<keyword evidence="1" id="KW-1133">Transmembrane helix</keyword>
<protein>
    <submittedName>
        <fullName evidence="2">Uncharacterized protein</fullName>
    </submittedName>
</protein>
<evidence type="ECO:0000313" key="3">
    <source>
        <dbReference type="Proteomes" id="UP000247702"/>
    </source>
</evidence>
<keyword evidence="1" id="KW-0812">Transmembrane</keyword>
<keyword evidence="1" id="KW-0472">Membrane</keyword>
<name>A0A2Z6QV61_9GLOM</name>
<evidence type="ECO:0000313" key="2">
    <source>
        <dbReference type="EMBL" id="GBB93495.1"/>
    </source>
</evidence>
<feature type="transmembrane region" description="Helical" evidence="1">
    <location>
        <begin position="139"/>
        <end position="164"/>
    </location>
</feature>
<sequence length="224" mass="26390">MSSVDIQEENKNSTEKDYVAISPDGSIAAKFNPGRDSIYLELYVKKYNKKVYFSIFTDYKGRTSILIKKVYTNDKEIIIDIKKIQPNQNVLEWSFAVSDINENFWFVAISYIIDKNLPIPKPGKSGTLIKTYYNRIYKILGPSILILLSIFFIIPFICIFPFYLCSRLYDRLFPSYNKRIFNNEVFEQFQLSMNPERERKIEIFRFDLTNLESISSSSIEYPFD</sequence>
<dbReference type="AlphaFoldDB" id="A0A2Z6QV61"/>
<organism evidence="2 3">
    <name type="scientific">Rhizophagus clarus</name>
    <dbReference type="NCBI Taxonomy" id="94130"/>
    <lineage>
        <taxon>Eukaryota</taxon>
        <taxon>Fungi</taxon>
        <taxon>Fungi incertae sedis</taxon>
        <taxon>Mucoromycota</taxon>
        <taxon>Glomeromycotina</taxon>
        <taxon>Glomeromycetes</taxon>
        <taxon>Glomerales</taxon>
        <taxon>Glomeraceae</taxon>
        <taxon>Rhizophagus</taxon>
    </lineage>
</organism>
<dbReference type="EMBL" id="BEXD01001313">
    <property type="protein sequence ID" value="GBB93495.1"/>
    <property type="molecule type" value="Genomic_DNA"/>
</dbReference>
<dbReference type="Proteomes" id="UP000247702">
    <property type="component" value="Unassembled WGS sequence"/>
</dbReference>
<keyword evidence="3" id="KW-1185">Reference proteome</keyword>
<evidence type="ECO:0000256" key="1">
    <source>
        <dbReference type="SAM" id="Phobius"/>
    </source>
</evidence>
<accession>A0A2Z6QV61</accession>
<reference evidence="2 3" key="1">
    <citation type="submission" date="2017-11" db="EMBL/GenBank/DDBJ databases">
        <title>The genome of Rhizophagus clarus HR1 reveals common genetic basis of auxotrophy among arbuscular mycorrhizal fungi.</title>
        <authorList>
            <person name="Kobayashi Y."/>
        </authorList>
    </citation>
    <scope>NUCLEOTIDE SEQUENCE [LARGE SCALE GENOMIC DNA]</scope>
    <source>
        <strain evidence="2 3">HR1</strain>
    </source>
</reference>
<proteinExistence type="predicted"/>